<dbReference type="Proteomes" id="UP000664303">
    <property type="component" value="Unassembled WGS sequence"/>
</dbReference>
<keyword evidence="4" id="KW-0472">Membrane</keyword>
<dbReference type="NCBIfam" id="TIGR02532">
    <property type="entry name" value="IV_pilin_GFxxxE"/>
    <property type="match status" value="1"/>
</dbReference>
<dbReference type="InterPro" id="IPR001082">
    <property type="entry name" value="Pilin"/>
</dbReference>
<dbReference type="SUPFAM" id="SSF54523">
    <property type="entry name" value="Pili subunits"/>
    <property type="match status" value="1"/>
</dbReference>
<dbReference type="AlphaFoldDB" id="A0A939DC81"/>
<dbReference type="Pfam" id="PF07963">
    <property type="entry name" value="N_methyl"/>
    <property type="match status" value="1"/>
</dbReference>
<dbReference type="GO" id="GO:0007155">
    <property type="term" value="P:cell adhesion"/>
    <property type="evidence" value="ECO:0007669"/>
    <property type="project" value="InterPro"/>
</dbReference>
<dbReference type="PANTHER" id="PTHR30093:SF34">
    <property type="entry name" value="PREPILIN PEPTIDASE-DEPENDENT PROTEIN D"/>
    <property type="match status" value="1"/>
</dbReference>
<evidence type="ECO:0000313" key="5">
    <source>
        <dbReference type="EMBL" id="MBN7795394.1"/>
    </source>
</evidence>
<protein>
    <submittedName>
        <fullName evidence="5">Pilin</fullName>
    </submittedName>
</protein>
<dbReference type="InterPro" id="IPR012902">
    <property type="entry name" value="N_methyl_site"/>
</dbReference>
<accession>A0A939DC81</accession>
<dbReference type="Gene3D" id="3.30.700.10">
    <property type="entry name" value="Glycoprotein, Type 4 Pilin"/>
    <property type="match status" value="1"/>
</dbReference>
<dbReference type="Pfam" id="PF00114">
    <property type="entry name" value="Pilin"/>
    <property type="match status" value="1"/>
</dbReference>
<reference evidence="5" key="1">
    <citation type="submission" date="2021-02" db="EMBL/GenBank/DDBJ databases">
        <title>PHA producing bacteria isolated from coastal sediment in Guangdong, Shenzhen.</title>
        <authorList>
            <person name="Zheng W."/>
            <person name="Yu S."/>
            <person name="Huang Y."/>
        </authorList>
    </citation>
    <scope>NUCLEOTIDE SEQUENCE</scope>
    <source>
        <strain evidence="5">TN14-10</strain>
    </source>
</reference>
<dbReference type="GO" id="GO:0009289">
    <property type="term" value="C:pilus"/>
    <property type="evidence" value="ECO:0007669"/>
    <property type="project" value="InterPro"/>
</dbReference>
<evidence type="ECO:0000313" key="6">
    <source>
        <dbReference type="Proteomes" id="UP000664303"/>
    </source>
</evidence>
<dbReference type="PANTHER" id="PTHR30093">
    <property type="entry name" value="GENERAL SECRETION PATHWAY PROTEIN G"/>
    <property type="match status" value="1"/>
</dbReference>
<comment type="similarity">
    <text evidence="1 3">Belongs to the N-Me-Phe pilin family.</text>
</comment>
<keyword evidence="6" id="KW-1185">Reference proteome</keyword>
<sequence>MQQRAQQGFTLIELMIVIAIVGILAAIALPAYQDYTVRAKMSEPIARLAEAKTTFAEYYAARAEMPTDTVGNASLNKTTTDIVKQITYQLSSGDALITISVASSNLPGEANDLTFSLSGSSNPNEGTVTWTCKPGASNPMPAKWLPATCRG</sequence>
<keyword evidence="4" id="KW-0812">Transmembrane</keyword>
<dbReference type="InterPro" id="IPR045584">
    <property type="entry name" value="Pilin-like"/>
</dbReference>
<comment type="caution">
    <text evidence="5">The sequence shown here is derived from an EMBL/GenBank/DDBJ whole genome shotgun (WGS) entry which is preliminary data.</text>
</comment>
<evidence type="ECO:0000256" key="4">
    <source>
        <dbReference type="SAM" id="Phobius"/>
    </source>
</evidence>
<gene>
    <name evidence="5" type="ORF">JYP50_02255</name>
</gene>
<feature type="transmembrane region" description="Helical" evidence="4">
    <location>
        <begin position="12"/>
        <end position="32"/>
    </location>
</feature>
<evidence type="ECO:0000256" key="2">
    <source>
        <dbReference type="ARBA" id="ARBA00022481"/>
    </source>
</evidence>
<keyword evidence="4" id="KW-1133">Transmembrane helix</keyword>
<evidence type="ECO:0000256" key="3">
    <source>
        <dbReference type="RuleBase" id="RU000389"/>
    </source>
</evidence>
<keyword evidence="2" id="KW-0488">Methylation</keyword>
<keyword evidence="3" id="KW-0281">Fimbrium</keyword>
<name>A0A939DC81_9GAMM</name>
<organism evidence="5 6">
    <name type="scientific">Parahaliea mediterranea</name>
    <dbReference type="NCBI Taxonomy" id="651086"/>
    <lineage>
        <taxon>Bacteria</taxon>
        <taxon>Pseudomonadati</taxon>
        <taxon>Pseudomonadota</taxon>
        <taxon>Gammaproteobacteria</taxon>
        <taxon>Cellvibrionales</taxon>
        <taxon>Halieaceae</taxon>
        <taxon>Parahaliea</taxon>
    </lineage>
</organism>
<evidence type="ECO:0000256" key="1">
    <source>
        <dbReference type="ARBA" id="ARBA00005233"/>
    </source>
</evidence>
<dbReference type="EMBL" id="JAFKCZ010000001">
    <property type="protein sequence ID" value="MBN7795394.1"/>
    <property type="molecule type" value="Genomic_DNA"/>
</dbReference>
<dbReference type="PROSITE" id="PS00409">
    <property type="entry name" value="PROKAR_NTER_METHYL"/>
    <property type="match status" value="1"/>
</dbReference>
<proteinExistence type="inferred from homology"/>